<sequence>MHLIRAAITAGIRPSAMILRTQPSAPWDRWDFLLLEAYQIVQDERCDCGNPIWLCHHTSNDIQFRIDEVTCEATAYRERQEESRYGGPNQKRPHGVSLRAIPFSPSGAPLASFRRDYYRAQAKKREALNADAGR</sequence>
<name>A0A7W7BSK1_9MICO</name>
<proteinExistence type="predicted"/>
<evidence type="ECO:0000313" key="3">
    <source>
        <dbReference type="Proteomes" id="UP000573729"/>
    </source>
</evidence>
<accession>A0A7W7BSK1</accession>
<dbReference type="RefSeq" id="WP_184217273.1">
    <property type="nucleotide sequence ID" value="NZ_JACHMD010000001.1"/>
</dbReference>
<dbReference type="AlphaFoldDB" id="A0A7W7BSK1"/>
<dbReference type="Proteomes" id="UP000573729">
    <property type="component" value="Unassembled WGS sequence"/>
</dbReference>
<keyword evidence="3" id="KW-1185">Reference proteome</keyword>
<feature type="region of interest" description="Disordered" evidence="1">
    <location>
        <begin position="78"/>
        <end position="100"/>
    </location>
</feature>
<evidence type="ECO:0000313" key="2">
    <source>
        <dbReference type="EMBL" id="MBB4667096.1"/>
    </source>
</evidence>
<dbReference type="EMBL" id="JACHMD010000001">
    <property type="protein sequence ID" value="MBB4667096.1"/>
    <property type="molecule type" value="Genomic_DNA"/>
</dbReference>
<comment type="caution">
    <text evidence="2">The sequence shown here is derived from an EMBL/GenBank/DDBJ whole genome shotgun (WGS) entry which is preliminary data.</text>
</comment>
<evidence type="ECO:0000256" key="1">
    <source>
        <dbReference type="SAM" id="MobiDB-lite"/>
    </source>
</evidence>
<reference evidence="2 3" key="1">
    <citation type="submission" date="2020-08" db="EMBL/GenBank/DDBJ databases">
        <title>Sequencing the genomes of 1000 actinobacteria strains.</title>
        <authorList>
            <person name="Klenk H.-P."/>
        </authorList>
    </citation>
    <scope>NUCLEOTIDE SEQUENCE [LARGE SCALE GENOMIC DNA]</scope>
    <source>
        <strain evidence="2 3">DSM 24947</strain>
    </source>
</reference>
<protein>
    <submittedName>
        <fullName evidence="2">Uncharacterized protein</fullName>
    </submittedName>
</protein>
<organism evidence="2 3">
    <name type="scientific">Microbacterium marinum</name>
    <dbReference type="NCBI Taxonomy" id="421115"/>
    <lineage>
        <taxon>Bacteria</taxon>
        <taxon>Bacillati</taxon>
        <taxon>Actinomycetota</taxon>
        <taxon>Actinomycetes</taxon>
        <taxon>Micrococcales</taxon>
        <taxon>Microbacteriaceae</taxon>
        <taxon>Microbacterium</taxon>
    </lineage>
</organism>
<gene>
    <name evidence="2" type="ORF">BKA24_001805</name>
</gene>